<name>A0ABQ9HF95_9NEOP</name>
<reference evidence="2 3" key="1">
    <citation type="submission" date="2023-02" db="EMBL/GenBank/DDBJ databases">
        <title>LHISI_Scaffold_Assembly.</title>
        <authorList>
            <person name="Stuart O.P."/>
            <person name="Cleave R."/>
            <person name="Magrath M.J.L."/>
            <person name="Mikheyev A.S."/>
        </authorList>
    </citation>
    <scope>NUCLEOTIDE SEQUENCE [LARGE SCALE GENOMIC DNA]</scope>
    <source>
        <strain evidence="2">Daus_M_001</strain>
        <tissue evidence="2">Leg muscle</tissue>
    </source>
</reference>
<keyword evidence="1" id="KW-0472">Membrane</keyword>
<accession>A0ABQ9HF95</accession>
<comment type="caution">
    <text evidence="2">The sequence shown here is derived from an EMBL/GenBank/DDBJ whole genome shotgun (WGS) entry which is preliminary data.</text>
</comment>
<dbReference type="Proteomes" id="UP001159363">
    <property type="component" value="Chromosome 4"/>
</dbReference>
<feature type="transmembrane region" description="Helical" evidence="1">
    <location>
        <begin position="121"/>
        <end position="142"/>
    </location>
</feature>
<dbReference type="EMBL" id="JARBHB010000005">
    <property type="protein sequence ID" value="KAJ8882986.1"/>
    <property type="molecule type" value="Genomic_DNA"/>
</dbReference>
<proteinExistence type="predicted"/>
<keyword evidence="1" id="KW-1133">Transmembrane helix</keyword>
<organism evidence="2 3">
    <name type="scientific">Dryococelus australis</name>
    <dbReference type="NCBI Taxonomy" id="614101"/>
    <lineage>
        <taxon>Eukaryota</taxon>
        <taxon>Metazoa</taxon>
        <taxon>Ecdysozoa</taxon>
        <taxon>Arthropoda</taxon>
        <taxon>Hexapoda</taxon>
        <taxon>Insecta</taxon>
        <taxon>Pterygota</taxon>
        <taxon>Neoptera</taxon>
        <taxon>Polyneoptera</taxon>
        <taxon>Phasmatodea</taxon>
        <taxon>Verophasmatodea</taxon>
        <taxon>Anareolatae</taxon>
        <taxon>Phasmatidae</taxon>
        <taxon>Eurycanthinae</taxon>
        <taxon>Dryococelus</taxon>
    </lineage>
</organism>
<evidence type="ECO:0000313" key="3">
    <source>
        <dbReference type="Proteomes" id="UP001159363"/>
    </source>
</evidence>
<gene>
    <name evidence="2" type="ORF">PR048_014825</name>
</gene>
<keyword evidence="1" id="KW-0812">Transmembrane</keyword>
<evidence type="ECO:0000256" key="1">
    <source>
        <dbReference type="SAM" id="Phobius"/>
    </source>
</evidence>
<sequence>MERWSGEIWPALNIEVLRCGEGEASFSPTTSLDHDLLCIATVGMCVLLEPNSPACQSYYSLRRYSQSQIFPPAGHFSRRSFVLQPLIHSTTPGSEARHIFILDAHDKAGLLMTTFSVITRYNIIIIIVVVIITTTFVFTSSLEPRGNRTWNTGLVGAERITPGRRRRSTALAGHVIRTPNLWREVRAAAVILTSILVSEDFWVVLNSEVLRVDEGEVRRVWSSVGMKGQEKREIPEKIRRAAASSGTIPTCDNPGLIRPGIEHSSPWWELSRLTCQPQRSPHILVSGESACGCGCIGFIRVLSYSGNALFNALPFLFQANA</sequence>
<protein>
    <submittedName>
        <fullName evidence="2">Uncharacterized protein</fullName>
    </submittedName>
</protein>
<keyword evidence="3" id="KW-1185">Reference proteome</keyword>
<evidence type="ECO:0000313" key="2">
    <source>
        <dbReference type="EMBL" id="KAJ8882986.1"/>
    </source>
</evidence>